<dbReference type="RefSeq" id="WP_142831783.1">
    <property type="nucleotide sequence ID" value="NZ_CP117268.1"/>
</dbReference>
<dbReference type="InterPro" id="IPR046121">
    <property type="entry name" value="DUF6118"/>
</dbReference>
<dbReference type="Proteomes" id="UP000318939">
    <property type="component" value="Plasmid unnamed1"/>
</dbReference>
<reference evidence="2 3" key="2">
    <citation type="journal article" date="2023" name="MicrobiologyOpen">
        <title>Genomics of the tumorigenes clade of the family Rhizobiaceae and description of Rhizobium rhododendri sp. nov.</title>
        <authorList>
            <person name="Kuzmanovic N."/>
            <person name="diCenzo G.C."/>
            <person name="Bunk B."/>
            <person name="Sproeer C."/>
            <person name="Fruehling A."/>
            <person name="Neumann-Schaal M."/>
            <person name="Overmann J."/>
            <person name="Smalla K."/>
        </authorList>
    </citation>
    <scope>NUCLEOTIDE SEQUENCE [LARGE SCALE GENOMIC DNA]</scope>
    <source>
        <strain evidence="3">rho-6.2</strain>
        <plasmid evidence="2 3">unnamed1</plasmid>
    </source>
</reference>
<reference evidence="2 3" key="1">
    <citation type="journal article" date="2019" name="Phytopathology">
        <title>A Novel Group of Rhizobium tumorigenes-Like Agrobacteria Associated with Crown Gall Disease of Rhododendron and Blueberry.</title>
        <authorList>
            <person name="Kuzmanovic N."/>
            <person name="Behrens P."/>
            <person name="Idczak E."/>
            <person name="Wagner S."/>
            <person name="Gotz M."/>
            <person name="Sproer C."/>
            <person name="Bunk B."/>
            <person name="Overmann J."/>
            <person name="Smalla K."/>
        </authorList>
    </citation>
    <scope>NUCLEOTIDE SEQUENCE [LARGE SCALE GENOMIC DNA]</scope>
    <source>
        <strain evidence="3">rho-6.2</strain>
    </source>
</reference>
<accession>A0ABY8IMD2</accession>
<keyword evidence="1" id="KW-0472">Membrane</keyword>
<keyword evidence="3" id="KW-1185">Reference proteome</keyword>
<dbReference type="Pfam" id="PF19613">
    <property type="entry name" value="DUF6118"/>
    <property type="match status" value="1"/>
</dbReference>
<evidence type="ECO:0000313" key="3">
    <source>
        <dbReference type="Proteomes" id="UP000318939"/>
    </source>
</evidence>
<keyword evidence="2" id="KW-0614">Plasmid</keyword>
<dbReference type="EMBL" id="CP117268">
    <property type="protein sequence ID" value="WFS24901.1"/>
    <property type="molecule type" value="Genomic_DNA"/>
</dbReference>
<protein>
    <submittedName>
        <fullName evidence="2">DUF6118 family protein</fullName>
    </submittedName>
</protein>
<evidence type="ECO:0000313" key="2">
    <source>
        <dbReference type="EMBL" id="WFS24901.1"/>
    </source>
</evidence>
<proteinExistence type="predicted"/>
<keyword evidence="1" id="KW-0812">Transmembrane</keyword>
<name>A0ABY8IMD2_9HYPH</name>
<gene>
    <name evidence="2" type="ORF">PR018_21620</name>
</gene>
<geneLocation type="plasmid" evidence="2 3">
    <name>unnamed1</name>
</geneLocation>
<sequence>MTDSTDDQERAMPSEIDEATEAFEALRRTVEKLARDLGGEMVVIRKGVEAAFERFETFQQPADHSVDIGQMVESLVLVAQHLTAIQKSPALKNGPEHYARVIETAAERISANAVRTLENRERGLQRVEADIREVVSSARDRQTQDRWLLGAVALGIVMGGVFLTLGPRLLPGSIDKAIAATVMNADRWDAGIALMQSSSPEGWRGIADASALVRANQQALTTCAEAAAKAKSEQRCVITVAVPASDK</sequence>
<keyword evidence="1" id="KW-1133">Transmembrane helix</keyword>
<feature type="transmembrane region" description="Helical" evidence="1">
    <location>
        <begin position="147"/>
        <end position="166"/>
    </location>
</feature>
<organism evidence="2 3">
    <name type="scientific">Rhizobium rhododendri</name>
    <dbReference type="NCBI Taxonomy" id="2506430"/>
    <lineage>
        <taxon>Bacteria</taxon>
        <taxon>Pseudomonadati</taxon>
        <taxon>Pseudomonadota</taxon>
        <taxon>Alphaproteobacteria</taxon>
        <taxon>Hyphomicrobiales</taxon>
        <taxon>Rhizobiaceae</taxon>
        <taxon>Rhizobium/Agrobacterium group</taxon>
        <taxon>Rhizobium</taxon>
    </lineage>
</organism>
<evidence type="ECO:0000256" key="1">
    <source>
        <dbReference type="SAM" id="Phobius"/>
    </source>
</evidence>